<dbReference type="NCBIfam" id="TIGR02122">
    <property type="entry name" value="TRAP_TAXI"/>
    <property type="match status" value="1"/>
</dbReference>
<protein>
    <submittedName>
        <fullName evidence="1">TAXI family TRAP transporter solute-binding subunit</fullName>
    </submittedName>
</protein>
<name>A0A4P6EGV6_9MICO</name>
<dbReference type="KEGG" id="mprt:ET475_03225"/>
<organism evidence="1 2">
    <name type="scientific">Microbacterium protaetiae</name>
    <dbReference type="NCBI Taxonomy" id="2509458"/>
    <lineage>
        <taxon>Bacteria</taxon>
        <taxon>Bacillati</taxon>
        <taxon>Actinomycetota</taxon>
        <taxon>Actinomycetes</taxon>
        <taxon>Micrococcales</taxon>
        <taxon>Microbacteriaceae</taxon>
        <taxon>Microbacterium</taxon>
    </lineage>
</organism>
<reference evidence="1 2" key="1">
    <citation type="submission" date="2019-01" db="EMBL/GenBank/DDBJ databases">
        <title>Genome sequencing of strain DFW100M-13.</title>
        <authorList>
            <person name="Heo J."/>
            <person name="Kim S.-J."/>
            <person name="Kim J.-S."/>
            <person name="Hong S.-B."/>
            <person name="Kwon S.-W."/>
        </authorList>
    </citation>
    <scope>NUCLEOTIDE SEQUENCE [LARGE SCALE GENOMIC DNA]</scope>
    <source>
        <strain evidence="1 2">DFW100M-13</strain>
    </source>
</reference>
<gene>
    <name evidence="1" type="ORF">ET475_03225</name>
</gene>
<evidence type="ECO:0000313" key="2">
    <source>
        <dbReference type="Proteomes" id="UP000293995"/>
    </source>
</evidence>
<dbReference type="CDD" id="cd13569">
    <property type="entry name" value="PBP2_TAXI_TRAP_like_1"/>
    <property type="match status" value="1"/>
</dbReference>
<dbReference type="InterPro" id="IPR011852">
    <property type="entry name" value="TRAP_TAXI"/>
</dbReference>
<dbReference type="SUPFAM" id="SSF53850">
    <property type="entry name" value="Periplasmic binding protein-like II"/>
    <property type="match status" value="1"/>
</dbReference>
<evidence type="ECO:0000313" key="1">
    <source>
        <dbReference type="EMBL" id="QAY61682.1"/>
    </source>
</evidence>
<dbReference type="EMBL" id="CP035494">
    <property type="protein sequence ID" value="QAY61682.1"/>
    <property type="molecule type" value="Genomic_DNA"/>
</dbReference>
<dbReference type="AlphaFoldDB" id="A0A4P6EGV6"/>
<dbReference type="Proteomes" id="UP000293995">
    <property type="component" value="Chromosome"/>
</dbReference>
<keyword evidence="2" id="KW-1185">Reference proteome</keyword>
<dbReference type="OrthoDB" id="5582316at2"/>
<accession>A0A4P6EGV6</accession>
<dbReference type="Pfam" id="PF16868">
    <property type="entry name" value="NMT1_3"/>
    <property type="match status" value="1"/>
</dbReference>
<dbReference type="Gene3D" id="3.40.190.10">
    <property type="entry name" value="Periplasmic binding protein-like II"/>
    <property type="match status" value="2"/>
</dbReference>
<proteinExistence type="predicted"/>
<sequence length="325" mass="33529">MFAVAAASALLMTACGGQQSREPVAAGSGEACVAPAQQLTIATGNSTGVYYVLGGAISDVLSTETDLRVTAAETGASVQNIEQLVAGDYDIAFSLADTASDAVNGTGSFSEPQPVKALGRIHSNYTQVIVRKDSGIHTVADMAGKTVSTGSPKSGTEVIALRLLEAAGLDPDTDVTTQRLDLATSVDELRNGTLDAIFWSGGLPTPNLTELFTMDAGTVEFLDVTPELAGMQKISPVYQKGAIPADTYGLDADVPTIIVPNMLLVRGDMDDATACDITDTIWSNVDKLAQVHAAASEFDAATATQTDPIPLHPGAKEALEALAGK</sequence>
<dbReference type="PANTHER" id="PTHR42941:SF1">
    <property type="entry name" value="SLL1037 PROTEIN"/>
    <property type="match status" value="1"/>
</dbReference>
<dbReference type="PANTHER" id="PTHR42941">
    <property type="entry name" value="SLL1037 PROTEIN"/>
    <property type="match status" value="1"/>
</dbReference>